<gene>
    <name evidence="1" type="ORF">SPIROBIBN47_50080</name>
</gene>
<name>A0A3P3XLP6_9SPIR</name>
<dbReference type="AlphaFoldDB" id="A0A3P3XLP6"/>
<dbReference type="EMBL" id="FWDM01000037">
    <property type="protein sequence ID" value="SLM15597.1"/>
    <property type="molecule type" value="Genomic_DNA"/>
</dbReference>
<organism evidence="1">
    <name type="scientific">uncultured spirochete</name>
    <dbReference type="NCBI Taxonomy" id="156406"/>
    <lineage>
        <taxon>Bacteria</taxon>
        <taxon>Pseudomonadati</taxon>
        <taxon>Spirochaetota</taxon>
        <taxon>Spirochaetia</taxon>
        <taxon>Spirochaetales</taxon>
        <taxon>environmental samples</taxon>
    </lineage>
</organism>
<accession>A0A3P3XLP6</accession>
<proteinExistence type="predicted"/>
<protein>
    <submittedName>
        <fullName evidence="1">Uncharacterized protein</fullName>
    </submittedName>
</protein>
<sequence>MLEASSQRSTPWCIIIEKNSFKSCPDSVIRFAIDPFVMHGVMNVHATSPLDSFALPQRFVS</sequence>
<reference evidence="1" key="1">
    <citation type="submission" date="2017-02" db="EMBL/GenBank/DDBJ databases">
        <authorList>
            <person name="Regsiter A."/>
            <person name="William W."/>
        </authorList>
    </citation>
    <scope>NUCLEOTIDE SEQUENCE</scope>
    <source>
        <strain evidence="1">Bib</strain>
    </source>
</reference>
<evidence type="ECO:0000313" key="1">
    <source>
        <dbReference type="EMBL" id="SLM15597.1"/>
    </source>
</evidence>